<dbReference type="OrthoDB" id="1818565at2759"/>
<dbReference type="AlphaFoldDB" id="A0A9Q1KDT0"/>
<evidence type="ECO:0000313" key="2">
    <source>
        <dbReference type="Proteomes" id="UP001153076"/>
    </source>
</evidence>
<name>A0A9Q1KDT0_9CARY</name>
<reference evidence="1" key="1">
    <citation type="submission" date="2022-04" db="EMBL/GenBank/DDBJ databases">
        <title>Carnegiea gigantea Genome sequencing and assembly v2.</title>
        <authorList>
            <person name="Copetti D."/>
            <person name="Sanderson M.J."/>
            <person name="Burquez A."/>
            <person name="Wojciechowski M.F."/>
        </authorList>
    </citation>
    <scope>NUCLEOTIDE SEQUENCE</scope>
    <source>
        <strain evidence="1">SGP5-SGP5p</strain>
        <tissue evidence="1">Aerial part</tissue>
    </source>
</reference>
<dbReference type="Proteomes" id="UP001153076">
    <property type="component" value="Unassembled WGS sequence"/>
</dbReference>
<gene>
    <name evidence="1" type="ORF">Cgig2_019783</name>
</gene>
<keyword evidence="2" id="KW-1185">Reference proteome</keyword>
<organism evidence="1 2">
    <name type="scientific">Carnegiea gigantea</name>
    <dbReference type="NCBI Taxonomy" id="171969"/>
    <lineage>
        <taxon>Eukaryota</taxon>
        <taxon>Viridiplantae</taxon>
        <taxon>Streptophyta</taxon>
        <taxon>Embryophyta</taxon>
        <taxon>Tracheophyta</taxon>
        <taxon>Spermatophyta</taxon>
        <taxon>Magnoliopsida</taxon>
        <taxon>eudicotyledons</taxon>
        <taxon>Gunneridae</taxon>
        <taxon>Pentapetalae</taxon>
        <taxon>Caryophyllales</taxon>
        <taxon>Cactineae</taxon>
        <taxon>Cactaceae</taxon>
        <taxon>Cactoideae</taxon>
        <taxon>Echinocereeae</taxon>
        <taxon>Carnegiea</taxon>
    </lineage>
</organism>
<proteinExistence type="predicted"/>
<dbReference type="EMBL" id="JAKOGI010000157">
    <property type="protein sequence ID" value="KAJ8441649.1"/>
    <property type="molecule type" value="Genomic_DNA"/>
</dbReference>
<sequence length="192" mass="21748">MEWGFGLLENRVRGCGCARWNQRFLVANCTHIPPKQSLFSLFRGGNSIEGSTPSRHSQVENQKENPKRNFMRMNKPTKTTPMISSHMLQKTSNEHGTAKRQEQNVLTLLTRTQVDILVNTVLKSHPKEVHQYRSLETKELIVFCLAGIATGICKCRAEPNILDSVLCEKLDGITLDTFGMLQFISIVLVQHL</sequence>
<evidence type="ECO:0000313" key="1">
    <source>
        <dbReference type="EMBL" id="KAJ8441649.1"/>
    </source>
</evidence>
<comment type="caution">
    <text evidence="1">The sequence shown here is derived from an EMBL/GenBank/DDBJ whole genome shotgun (WGS) entry which is preliminary data.</text>
</comment>
<accession>A0A9Q1KDT0</accession>
<protein>
    <submittedName>
        <fullName evidence="1">Uncharacterized protein</fullName>
    </submittedName>
</protein>